<evidence type="ECO:0000256" key="1">
    <source>
        <dbReference type="SAM" id="Phobius"/>
    </source>
</evidence>
<dbReference type="OrthoDB" id="283176at2"/>
<feature type="transmembrane region" description="Helical" evidence="1">
    <location>
        <begin position="85"/>
        <end position="111"/>
    </location>
</feature>
<proteinExistence type="predicted"/>
<evidence type="ECO:0008006" key="4">
    <source>
        <dbReference type="Google" id="ProtNLM"/>
    </source>
</evidence>
<evidence type="ECO:0000313" key="2">
    <source>
        <dbReference type="EMBL" id="QDU20687.1"/>
    </source>
</evidence>
<sequence length="153" mass="16827">MKLLEQVLFWVHGMSAAAWFGAIFYRFAVVDGKAARYFTDAADYERFCTHLAHGMRYVVTAGMLTCAASGFALAGVRWTPDSAGWLGLMAAKVVVQVAAVGLFVYVSYVHWPWRSMAAPDESARYRREGQRLAGAMVALSGLGFLLGQACRLY</sequence>
<dbReference type="AlphaFoldDB" id="A0A517XT62"/>
<keyword evidence="3" id="KW-1185">Reference proteome</keyword>
<evidence type="ECO:0000313" key="3">
    <source>
        <dbReference type="Proteomes" id="UP000319576"/>
    </source>
</evidence>
<name>A0A517XT62_9BACT</name>
<feature type="transmembrane region" description="Helical" evidence="1">
    <location>
        <begin position="57"/>
        <end position="79"/>
    </location>
</feature>
<protein>
    <recommendedName>
        <fullName evidence="4">Copper resistance protein D domain-containing protein</fullName>
    </recommendedName>
</protein>
<accession>A0A517XT62</accession>
<keyword evidence="1" id="KW-0472">Membrane</keyword>
<dbReference type="KEGG" id="uli:ETAA1_26440"/>
<keyword evidence="1" id="KW-0812">Transmembrane</keyword>
<reference evidence="2 3" key="1">
    <citation type="submission" date="2019-02" db="EMBL/GenBank/DDBJ databases">
        <title>Deep-cultivation of Planctomycetes and their phenomic and genomic characterization uncovers novel biology.</title>
        <authorList>
            <person name="Wiegand S."/>
            <person name="Jogler M."/>
            <person name="Boedeker C."/>
            <person name="Pinto D."/>
            <person name="Vollmers J."/>
            <person name="Rivas-Marin E."/>
            <person name="Kohn T."/>
            <person name="Peeters S.H."/>
            <person name="Heuer A."/>
            <person name="Rast P."/>
            <person name="Oberbeckmann S."/>
            <person name="Bunk B."/>
            <person name="Jeske O."/>
            <person name="Meyerdierks A."/>
            <person name="Storesund J.E."/>
            <person name="Kallscheuer N."/>
            <person name="Luecker S."/>
            <person name="Lage O.M."/>
            <person name="Pohl T."/>
            <person name="Merkel B.J."/>
            <person name="Hornburger P."/>
            <person name="Mueller R.-W."/>
            <person name="Bruemmer F."/>
            <person name="Labrenz M."/>
            <person name="Spormann A.M."/>
            <person name="Op den Camp H."/>
            <person name="Overmann J."/>
            <person name="Amann R."/>
            <person name="Jetten M.S.M."/>
            <person name="Mascher T."/>
            <person name="Medema M.H."/>
            <person name="Devos D.P."/>
            <person name="Kaster A.-K."/>
            <person name="Ovreas L."/>
            <person name="Rohde M."/>
            <person name="Galperin M.Y."/>
            <person name="Jogler C."/>
        </authorList>
    </citation>
    <scope>NUCLEOTIDE SEQUENCE [LARGE SCALE GENOMIC DNA]</scope>
    <source>
        <strain evidence="2 3">ETA_A1</strain>
    </source>
</reference>
<feature type="transmembrane region" description="Helical" evidence="1">
    <location>
        <begin position="132"/>
        <end position="149"/>
    </location>
</feature>
<dbReference type="Proteomes" id="UP000319576">
    <property type="component" value="Chromosome"/>
</dbReference>
<keyword evidence="1" id="KW-1133">Transmembrane helix</keyword>
<gene>
    <name evidence="2" type="ORF">ETAA1_26440</name>
</gene>
<dbReference type="EMBL" id="CP036273">
    <property type="protein sequence ID" value="QDU20687.1"/>
    <property type="molecule type" value="Genomic_DNA"/>
</dbReference>
<feature type="transmembrane region" description="Helical" evidence="1">
    <location>
        <begin position="6"/>
        <end position="28"/>
    </location>
</feature>
<organism evidence="2 3">
    <name type="scientific">Urbifossiella limnaea</name>
    <dbReference type="NCBI Taxonomy" id="2528023"/>
    <lineage>
        <taxon>Bacteria</taxon>
        <taxon>Pseudomonadati</taxon>
        <taxon>Planctomycetota</taxon>
        <taxon>Planctomycetia</taxon>
        <taxon>Gemmatales</taxon>
        <taxon>Gemmataceae</taxon>
        <taxon>Urbifossiella</taxon>
    </lineage>
</organism>
<dbReference type="RefSeq" id="WP_145238655.1">
    <property type="nucleotide sequence ID" value="NZ_CP036273.1"/>
</dbReference>